<organism evidence="1 2">
    <name type="scientific">Paenibacillus planticolens</name>
    <dbReference type="NCBI Taxonomy" id="2654976"/>
    <lineage>
        <taxon>Bacteria</taxon>
        <taxon>Bacillati</taxon>
        <taxon>Bacillota</taxon>
        <taxon>Bacilli</taxon>
        <taxon>Bacillales</taxon>
        <taxon>Paenibacillaceae</taxon>
        <taxon>Paenibacillus</taxon>
    </lineage>
</organism>
<sequence length="316" mass="37136">MELIFNELSISEPTNSLVVARERMKHFVLLLQQLFSRGLSKDLRVADDFIHLCIANEYKIIQWLNDQDVDLELKRFFKARVSRRPYIDAHNESSLYENFLSSEFKYKEKVCKGLGVAHLVDGIAISLVSGEEWDTHILALKFVELNSLGELFEDDIEIRHISDFKHLNLHKPFFEIRKRLASEDTEWRNNLEEIFPLLTFCDRSLAQLFEFGKGELILKQIRNRLFELNDYFTKWVEGGFDSQLLPFKVTPESQRTLDHYREEHTFLCPDGEHKTFSWHLRMTPGAGRIFFIPDEKTRKCIIGHIGNKLKTVNDPT</sequence>
<dbReference type="RefSeq" id="WP_171684750.1">
    <property type="nucleotide sequence ID" value="NZ_WHNZ01000040.1"/>
</dbReference>
<dbReference type="EMBL" id="WHNZ01000040">
    <property type="protein sequence ID" value="NOV01919.1"/>
    <property type="molecule type" value="Genomic_DNA"/>
</dbReference>
<reference evidence="1 2" key="1">
    <citation type="submission" date="2019-10" db="EMBL/GenBank/DDBJ databases">
        <title>Description of Paenibacillus pedi sp. nov.</title>
        <authorList>
            <person name="Carlier A."/>
            <person name="Qi S."/>
        </authorList>
    </citation>
    <scope>NUCLEOTIDE SEQUENCE [LARGE SCALE GENOMIC DNA]</scope>
    <source>
        <strain evidence="1 2">LMG 31457</strain>
    </source>
</reference>
<dbReference type="Proteomes" id="UP000618579">
    <property type="component" value="Unassembled WGS sequence"/>
</dbReference>
<accession>A0ABX1ZPA3</accession>
<evidence type="ECO:0000313" key="2">
    <source>
        <dbReference type="Proteomes" id="UP000618579"/>
    </source>
</evidence>
<gene>
    <name evidence="1" type="ORF">GC097_18045</name>
</gene>
<keyword evidence="2" id="KW-1185">Reference proteome</keyword>
<protein>
    <submittedName>
        <fullName evidence="1">Uncharacterized protein</fullName>
    </submittedName>
</protein>
<proteinExistence type="predicted"/>
<evidence type="ECO:0000313" key="1">
    <source>
        <dbReference type="EMBL" id="NOV01919.1"/>
    </source>
</evidence>
<name>A0ABX1ZPA3_9BACL</name>
<comment type="caution">
    <text evidence="1">The sequence shown here is derived from an EMBL/GenBank/DDBJ whole genome shotgun (WGS) entry which is preliminary data.</text>
</comment>